<gene>
    <name evidence="10" type="ORF">ACH5RR_005053</name>
</gene>
<proteinExistence type="inferred from homology"/>
<feature type="binding site" evidence="6">
    <location>
        <position position="372"/>
    </location>
    <ligand>
        <name>Fe cation</name>
        <dbReference type="ChEBI" id="CHEBI:24875"/>
        <note>catalytic</note>
    </ligand>
</feature>
<feature type="signal peptide" evidence="8">
    <location>
        <begin position="1"/>
        <end position="22"/>
    </location>
</feature>
<dbReference type="InterPro" id="IPR005123">
    <property type="entry name" value="Oxoglu/Fe-dep_dioxygenase_dom"/>
</dbReference>
<keyword evidence="2 6" id="KW-0479">Metal-binding</keyword>
<dbReference type="Proteomes" id="UP001630127">
    <property type="component" value="Unassembled WGS sequence"/>
</dbReference>
<dbReference type="EMBL" id="JBJUIK010000002">
    <property type="protein sequence ID" value="KAL3536592.1"/>
    <property type="molecule type" value="Genomic_DNA"/>
</dbReference>
<dbReference type="PANTHER" id="PTHR16557:SF10">
    <property type="entry name" value="2-OXOGLUTARATE-DEPENDENT DIOXYGENASE FAMILY PROTEIN"/>
    <property type="match status" value="1"/>
</dbReference>
<keyword evidence="3" id="KW-0223">Dioxygenase</keyword>
<evidence type="ECO:0000256" key="8">
    <source>
        <dbReference type="SAM" id="SignalP"/>
    </source>
</evidence>
<dbReference type="InterPro" id="IPR027450">
    <property type="entry name" value="AlkB-like"/>
</dbReference>
<dbReference type="PANTHER" id="PTHR16557">
    <property type="entry name" value="ALKYLATED DNA REPAIR PROTEIN ALKB-RELATED"/>
    <property type="match status" value="1"/>
</dbReference>
<feature type="region of interest" description="Disordered" evidence="7">
    <location>
        <begin position="50"/>
        <end position="81"/>
    </location>
</feature>
<feature type="compositionally biased region" description="Polar residues" evidence="7">
    <location>
        <begin position="145"/>
        <end position="165"/>
    </location>
</feature>
<feature type="region of interest" description="Disordered" evidence="7">
    <location>
        <begin position="142"/>
        <end position="198"/>
    </location>
</feature>
<keyword evidence="8" id="KW-0732">Signal</keyword>
<dbReference type="Pfam" id="PF13532">
    <property type="entry name" value="2OG-FeII_Oxy_2"/>
    <property type="match status" value="1"/>
</dbReference>
<dbReference type="PROSITE" id="PS51471">
    <property type="entry name" value="FE2OG_OXY"/>
    <property type="match status" value="1"/>
</dbReference>
<comment type="caution">
    <text evidence="10">The sequence shown here is derived from an EMBL/GenBank/DDBJ whole genome shotgun (WGS) entry which is preliminary data.</text>
</comment>
<accession>A0ABD3B0A1</accession>
<evidence type="ECO:0000313" key="11">
    <source>
        <dbReference type="Proteomes" id="UP001630127"/>
    </source>
</evidence>
<keyword evidence="5 6" id="KW-0408">Iron</keyword>
<dbReference type="InterPro" id="IPR004574">
    <property type="entry name" value="Alkb"/>
</dbReference>
<evidence type="ECO:0000259" key="9">
    <source>
        <dbReference type="PROSITE" id="PS51471"/>
    </source>
</evidence>
<evidence type="ECO:0000256" key="3">
    <source>
        <dbReference type="ARBA" id="ARBA00022964"/>
    </source>
</evidence>
<keyword evidence="11" id="KW-1185">Reference proteome</keyword>
<protein>
    <recommendedName>
        <fullName evidence="9">Fe2OG dioxygenase domain-containing protein</fullName>
    </recommendedName>
</protein>
<feature type="chain" id="PRO_5044825172" description="Fe2OG dioxygenase domain-containing protein" evidence="8">
    <location>
        <begin position="23"/>
        <end position="464"/>
    </location>
</feature>
<evidence type="ECO:0000256" key="2">
    <source>
        <dbReference type="ARBA" id="ARBA00022723"/>
    </source>
</evidence>
<comment type="similarity">
    <text evidence="1">Belongs to the alkB family.</text>
</comment>
<feature type="binding site" evidence="6">
    <location>
        <position position="432"/>
    </location>
    <ligand>
        <name>Fe cation</name>
        <dbReference type="ChEBI" id="CHEBI:24875"/>
        <note>catalytic</note>
    </ligand>
</feature>
<organism evidence="10 11">
    <name type="scientific">Cinchona calisaya</name>
    <dbReference type="NCBI Taxonomy" id="153742"/>
    <lineage>
        <taxon>Eukaryota</taxon>
        <taxon>Viridiplantae</taxon>
        <taxon>Streptophyta</taxon>
        <taxon>Embryophyta</taxon>
        <taxon>Tracheophyta</taxon>
        <taxon>Spermatophyta</taxon>
        <taxon>Magnoliopsida</taxon>
        <taxon>eudicotyledons</taxon>
        <taxon>Gunneridae</taxon>
        <taxon>Pentapetalae</taxon>
        <taxon>asterids</taxon>
        <taxon>lamiids</taxon>
        <taxon>Gentianales</taxon>
        <taxon>Rubiaceae</taxon>
        <taxon>Cinchonoideae</taxon>
        <taxon>Cinchoneae</taxon>
        <taxon>Cinchona</taxon>
    </lineage>
</organism>
<evidence type="ECO:0000313" key="10">
    <source>
        <dbReference type="EMBL" id="KAL3536592.1"/>
    </source>
</evidence>
<feature type="region of interest" description="Disordered" evidence="7">
    <location>
        <begin position="94"/>
        <end position="114"/>
    </location>
</feature>
<dbReference type="InterPro" id="IPR037151">
    <property type="entry name" value="AlkB-like_sf"/>
</dbReference>
<evidence type="ECO:0000256" key="1">
    <source>
        <dbReference type="ARBA" id="ARBA00007879"/>
    </source>
</evidence>
<comment type="cofactor">
    <cofactor evidence="6">
        <name>Fe(2+)</name>
        <dbReference type="ChEBI" id="CHEBI:29033"/>
    </cofactor>
    <text evidence="6">Binds 1 Fe(2+) ion per subunit.</text>
</comment>
<keyword evidence="4" id="KW-0560">Oxidoreductase</keyword>
<dbReference type="AlphaFoldDB" id="A0ABD3B0A1"/>
<dbReference type="GO" id="GO:0046872">
    <property type="term" value="F:metal ion binding"/>
    <property type="evidence" value="ECO:0007669"/>
    <property type="project" value="UniProtKB-KW"/>
</dbReference>
<evidence type="ECO:0000256" key="6">
    <source>
        <dbReference type="PIRSR" id="PIRSR604574-2"/>
    </source>
</evidence>
<reference evidence="10 11" key="1">
    <citation type="submission" date="2024-11" db="EMBL/GenBank/DDBJ databases">
        <title>A near-complete genome assembly of Cinchona calisaya.</title>
        <authorList>
            <person name="Lian D.C."/>
            <person name="Zhao X.W."/>
            <person name="Wei L."/>
        </authorList>
    </citation>
    <scope>NUCLEOTIDE SEQUENCE [LARGE SCALE GENOMIC DNA]</scope>
    <source>
        <tissue evidence="10">Nenye</tissue>
    </source>
</reference>
<feature type="binding site" evidence="6">
    <location>
        <position position="374"/>
    </location>
    <ligand>
        <name>Fe cation</name>
        <dbReference type="ChEBI" id="CHEBI:24875"/>
        <note>catalytic</note>
    </ligand>
</feature>
<evidence type="ECO:0000256" key="7">
    <source>
        <dbReference type="SAM" id="MobiDB-lite"/>
    </source>
</evidence>
<name>A0ABD3B0A1_9GENT</name>
<sequence>MQHLQLQLQLQLLVTTLRVSSAALVHSPTASLCKFVLLGKRKMNRGIKSGIQRHHVRTDRDVSKGGVEEGDSVIGESLSNKTEDIAEQQILSLSTSNPSYESQWPLPSATKSKRRTRIDLAQHSEQTSHQGAAEHVHFSKLDSPLKSSSVNPSQQPNMSAPTTGSMKKHSSFPSGGQYIPKNSPERGGGVQNSRDSKRTRVNEPFDICPFRTRYPAVLKPSSQDKERLQGIQMDYSLENGQVLRSGMVLLRSYIPLSQQIDLVMRCRELGVVSGGFYQPGYKDGAKLRLHMMCLGLDWDPQTKKYGKRRHYDNSKPPNIPPNFDYLVSRALHDSQTLIKQQLSSNVEEILPCMSPNICIVNFYTTNGRLGLHQDRDESRESLLRGLPVVSFSLGDSAEFLYGDQRDVDEAERVLLKSGDVLIFGGKSRHIFHGVTSIYPNTAPTALLECTKLRPGRLNLTFRQH</sequence>
<feature type="domain" description="Fe2OG dioxygenase" evidence="9">
    <location>
        <begin position="354"/>
        <end position="464"/>
    </location>
</feature>
<feature type="compositionally biased region" description="Basic and acidic residues" evidence="7">
    <location>
        <begin position="58"/>
        <end position="67"/>
    </location>
</feature>
<dbReference type="GO" id="GO:0051213">
    <property type="term" value="F:dioxygenase activity"/>
    <property type="evidence" value="ECO:0007669"/>
    <property type="project" value="UniProtKB-KW"/>
</dbReference>
<dbReference type="Gene3D" id="2.60.120.590">
    <property type="entry name" value="Alpha-ketoglutarate-dependent dioxygenase AlkB-like"/>
    <property type="match status" value="1"/>
</dbReference>
<evidence type="ECO:0000256" key="5">
    <source>
        <dbReference type="ARBA" id="ARBA00023004"/>
    </source>
</evidence>
<evidence type="ECO:0000256" key="4">
    <source>
        <dbReference type="ARBA" id="ARBA00023002"/>
    </source>
</evidence>
<dbReference type="SUPFAM" id="SSF51197">
    <property type="entry name" value="Clavaminate synthase-like"/>
    <property type="match status" value="1"/>
</dbReference>